<feature type="compositionally biased region" description="Polar residues" evidence="1">
    <location>
        <begin position="51"/>
        <end position="65"/>
    </location>
</feature>
<organism evidence="2 3">
    <name type="scientific">Dunaliella salina</name>
    <name type="common">Green alga</name>
    <name type="synonym">Protococcus salinus</name>
    <dbReference type="NCBI Taxonomy" id="3046"/>
    <lineage>
        <taxon>Eukaryota</taxon>
        <taxon>Viridiplantae</taxon>
        <taxon>Chlorophyta</taxon>
        <taxon>core chlorophytes</taxon>
        <taxon>Chlorophyceae</taxon>
        <taxon>CS clade</taxon>
        <taxon>Chlamydomonadales</taxon>
        <taxon>Dunaliellaceae</taxon>
        <taxon>Dunaliella</taxon>
    </lineage>
</organism>
<sequence length="123" mass="13412">MAQDIQGNAASAPNPQQVRDTRRVLQVLLGNSLPPPAIEMACNTFFASTSLTQKRGSSGTQSRASQGKDAQRTPSGRYTLKRMDSGDFSQLSLTSPPGKTGSKHFEDTNMLQFNLPDEKRAKR</sequence>
<evidence type="ECO:0000313" key="3">
    <source>
        <dbReference type="Proteomes" id="UP000815325"/>
    </source>
</evidence>
<feature type="compositionally biased region" description="Polar residues" evidence="1">
    <location>
        <begin position="87"/>
        <end position="97"/>
    </location>
</feature>
<feature type="region of interest" description="Disordered" evidence="1">
    <location>
        <begin position="51"/>
        <end position="123"/>
    </location>
</feature>
<dbReference type="EMBL" id="MU069484">
    <property type="protein sequence ID" value="KAF5841477.1"/>
    <property type="molecule type" value="Genomic_DNA"/>
</dbReference>
<comment type="caution">
    <text evidence="2">The sequence shown here is derived from an EMBL/GenBank/DDBJ whole genome shotgun (WGS) entry which is preliminary data.</text>
</comment>
<dbReference type="Proteomes" id="UP000815325">
    <property type="component" value="Unassembled WGS sequence"/>
</dbReference>
<proteinExistence type="predicted"/>
<gene>
    <name evidence="2" type="ORF">DUNSADRAFT_12642</name>
</gene>
<evidence type="ECO:0008006" key="4">
    <source>
        <dbReference type="Google" id="ProtNLM"/>
    </source>
</evidence>
<name>A0ABQ7H3N0_DUNSA</name>
<keyword evidence="3" id="KW-1185">Reference proteome</keyword>
<evidence type="ECO:0000313" key="2">
    <source>
        <dbReference type="EMBL" id="KAF5841477.1"/>
    </source>
</evidence>
<protein>
    <recommendedName>
        <fullName evidence="4">Encoded protein</fullName>
    </recommendedName>
</protein>
<reference evidence="2" key="1">
    <citation type="submission" date="2017-08" db="EMBL/GenBank/DDBJ databases">
        <authorList>
            <person name="Polle J.E."/>
            <person name="Barry K."/>
            <person name="Cushman J."/>
            <person name="Schmutz J."/>
            <person name="Tran D."/>
            <person name="Hathwaick L.T."/>
            <person name="Yim W.C."/>
            <person name="Jenkins J."/>
            <person name="Mckie-Krisberg Z.M."/>
            <person name="Prochnik S."/>
            <person name="Lindquist E."/>
            <person name="Dockter R.B."/>
            <person name="Adam C."/>
            <person name="Molina H."/>
            <person name="Bunkerborg J."/>
            <person name="Jin E."/>
            <person name="Buchheim M."/>
            <person name="Magnuson J."/>
        </authorList>
    </citation>
    <scope>NUCLEOTIDE SEQUENCE</scope>
    <source>
        <strain evidence="2">CCAP 19/18</strain>
    </source>
</reference>
<evidence type="ECO:0000256" key="1">
    <source>
        <dbReference type="SAM" id="MobiDB-lite"/>
    </source>
</evidence>
<accession>A0ABQ7H3N0</accession>